<organism evidence="1 2">
    <name type="scientific">Nocardioides vastitatis</name>
    <dbReference type="NCBI Taxonomy" id="2568655"/>
    <lineage>
        <taxon>Bacteria</taxon>
        <taxon>Bacillati</taxon>
        <taxon>Actinomycetota</taxon>
        <taxon>Actinomycetes</taxon>
        <taxon>Propionibacteriales</taxon>
        <taxon>Nocardioidaceae</taxon>
        <taxon>Nocardioides</taxon>
    </lineage>
</organism>
<dbReference type="InterPro" id="IPR029063">
    <property type="entry name" value="SAM-dependent_MTases_sf"/>
</dbReference>
<keyword evidence="1" id="KW-0808">Transferase</keyword>
<sequence>MVMQGSGIRVDREGIHFHDPFSGAADVYFGDHRGWSFSVDKPGALLVRWPKRMHPFLDGWSVVRVVAGDEELFDGRIVFSDSDREVELRDRHGLPVIIDKWGLLQRPFDSRMDGLLGLLADESQRILDILQDTCQVPAWISFGTLLGAARNGRAIGHDSDVDLCYLTEKRTPAEAQRELWAIGRALRAAGMRVLIRSGSFLTVQVPTPDGAGAGIDVYTTFFLDGLFYETATVRAPVPRSAVLPITPIEFEGRMLPGPADPARLLEISYGPNWRVPDPSFQHQPGREIEDRFDQWFGKLWRQRREWAAFNKASAGQARRPSAFAASVAEQLPLGTRVIDIGAGDGSDARFLAEQGFSVVALDYALPGPRRWPSHERLDRGYVNLYDGRDVLSRGALLARHSGPQAVYARQLLESLAPDGRDHFWRLVPLALRRGGELHLESQAWARPAIARRREETGGRFWAVSPRDMVEAAKAAGGVVRRAEGIAEAERTVASTVAVPPTTWAMTISWPARGAAAQSTTTDDRSESSA</sequence>
<dbReference type="GO" id="GO:0032259">
    <property type="term" value="P:methylation"/>
    <property type="evidence" value="ECO:0007669"/>
    <property type="project" value="UniProtKB-KW"/>
</dbReference>
<comment type="caution">
    <text evidence="1">The sequence shown here is derived from an EMBL/GenBank/DDBJ whole genome shotgun (WGS) entry which is preliminary data.</text>
</comment>
<dbReference type="InterPro" id="IPR052613">
    <property type="entry name" value="LicD_transferase"/>
</dbReference>
<dbReference type="PANTHER" id="PTHR13627">
    <property type="entry name" value="FUKUTIN RELATED PROTEIN"/>
    <property type="match status" value="1"/>
</dbReference>
<dbReference type="Gene3D" id="3.40.50.150">
    <property type="entry name" value="Vaccinia Virus protein VP39"/>
    <property type="match status" value="1"/>
</dbReference>
<keyword evidence="2" id="KW-1185">Reference proteome</keyword>
<dbReference type="GO" id="GO:0008168">
    <property type="term" value="F:methyltransferase activity"/>
    <property type="evidence" value="ECO:0007669"/>
    <property type="project" value="UniProtKB-KW"/>
</dbReference>
<evidence type="ECO:0000313" key="2">
    <source>
        <dbReference type="Proteomes" id="UP001596072"/>
    </source>
</evidence>
<keyword evidence="1" id="KW-0489">Methyltransferase</keyword>
<accession>A0ABW0ZCI0</accession>
<protein>
    <submittedName>
        <fullName evidence="1">Class I SAM-dependent methyltransferase</fullName>
    </submittedName>
</protein>
<dbReference type="SUPFAM" id="SSF53335">
    <property type="entry name" value="S-adenosyl-L-methionine-dependent methyltransferases"/>
    <property type="match status" value="1"/>
</dbReference>
<proteinExistence type="predicted"/>
<dbReference type="EMBL" id="JBHSNS010000001">
    <property type="protein sequence ID" value="MFC5727918.1"/>
    <property type="molecule type" value="Genomic_DNA"/>
</dbReference>
<dbReference type="PANTHER" id="PTHR13627:SF31">
    <property type="entry name" value="RIBITOL 5-PHOSPHATE TRANSFERASE FKRP"/>
    <property type="match status" value="1"/>
</dbReference>
<dbReference type="Proteomes" id="UP001596072">
    <property type="component" value="Unassembled WGS sequence"/>
</dbReference>
<dbReference type="RefSeq" id="WP_136432410.1">
    <property type="nucleotide sequence ID" value="NZ_JBHSNS010000001.1"/>
</dbReference>
<gene>
    <name evidence="1" type="ORF">ACFPQB_03250</name>
</gene>
<name>A0ABW0ZCI0_9ACTN</name>
<reference evidence="2" key="1">
    <citation type="journal article" date="2019" name="Int. J. Syst. Evol. Microbiol.">
        <title>The Global Catalogue of Microorganisms (GCM) 10K type strain sequencing project: providing services to taxonomists for standard genome sequencing and annotation.</title>
        <authorList>
            <consortium name="The Broad Institute Genomics Platform"/>
            <consortium name="The Broad Institute Genome Sequencing Center for Infectious Disease"/>
            <person name="Wu L."/>
            <person name="Ma J."/>
        </authorList>
    </citation>
    <scope>NUCLEOTIDE SEQUENCE [LARGE SCALE GENOMIC DNA]</scope>
    <source>
        <strain evidence="2">YIM 94188</strain>
    </source>
</reference>
<evidence type="ECO:0000313" key="1">
    <source>
        <dbReference type="EMBL" id="MFC5727918.1"/>
    </source>
</evidence>